<name>A0A318DZJ0_9GAMM</name>
<evidence type="ECO:0000256" key="1">
    <source>
        <dbReference type="ARBA" id="ARBA00022714"/>
    </source>
</evidence>
<sequence length="92" mass="10050">MKKPVAPLSDAVPAPHTRRGPRVLELNAAEYRWCACGRSSRLPLCDGGRDDNRCAASLTFSVAHGDGLLWLCACGRSRSKPYCDGRSHNLPR</sequence>
<dbReference type="RefSeq" id="WP_110266919.1">
    <property type="nucleotide sequence ID" value="NZ_CAWNXA010000016.1"/>
</dbReference>
<protein>
    <submittedName>
        <fullName evidence="6">Iron-binding CDGSH zinc finger protein</fullName>
    </submittedName>
</protein>
<keyword evidence="3" id="KW-0408">Iron</keyword>
<organism evidence="6 7">
    <name type="scientific">Sinimarinibacterium flocculans</name>
    <dbReference type="NCBI Taxonomy" id="985250"/>
    <lineage>
        <taxon>Bacteria</taxon>
        <taxon>Pseudomonadati</taxon>
        <taxon>Pseudomonadota</taxon>
        <taxon>Gammaproteobacteria</taxon>
        <taxon>Nevskiales</taxon>
        <taxon>Nevskiaceae</taxon>
        <taxon>Sinimarinibacterium</taxon>
    </lineage>
</organism>
<evidence type="ECO:0000256" key="2">
    <source>
        <dbReference type="ARBA" id="ARBA00022723"/>
    </source>
</evidence>
<feature type="domain" description="Iron-binding zinc finger CDGSH type" evidence="5">
    <location>
        <begin position="55"/>
        <end position="91"/>
    </location>
</feature>
<evidence type="ECO:0000313" key="6">
    <source>
        <dbReference type="EMBL" id="PXV63633.1"/>
    </source>
</evidence>
<dbReference type="Proteomes" id="UP000248330">
    <property type="component" value="Unassembled WGS sequence"/>
</dbReference>
<feature type="domain" description="Iron-binding zinc finger CDGSH type" evidence="5">
    <location>
        <begin position="19"/>
        <end position="53"/>
    </location>
</feature>
<dbReference type="GO" id="GO:0051537">
    <property type="term" value="F:2 iron, 2 sulfur cluster binding"/>
    <property type="evidence" value="ECO:0007669"/>
    <property type="project" value="UniProtKB-KW"/>
</dbReference>
<dbReference type="PANTHER" id="PTHR46491:SF3">
    <property type="entry name" value="CDGSH IRON-SULFUR DOMAIN-CONTAINING PROTEIN 3, MITOCHONDRIAL"/>
    <property type="match status" value="1"/>
</dbReference>
<keyword evidence="7" id="KW-1185">Reference proteome</keyword>
<dbReference type="InterPro" id="IPR042216">
    <property type="entry name" value="MitoNEET_CISD"/>
</dbReference>
<dbReference type="GO" id="GO:0046872">
    <property type="term" value="F:metal ion binding"/>
    <property type="evidence" value="ECO:0007669"/>
    <property type="project" value="UniProtKB-KW"/>
</dbReference>
<dbReference type="PANTHER" id="PTHR46491">
    <property type="entry name" value="CDGSH IRON SULFUR DOMAIN PROTEIN HOMOLOG"/>
    <property type="match status" value="1"/>
</dbReference>
<gene>
    <name evidence="6" type="ORF">C8D93_11629</name>
</gene>
<keyword evidence="2" id="KW-0479">Metal-binding</keyword>
<proteinExistence type="predicted"/>
<evidence type="ECO:0000259" key="5">
    <source>
        <dbReference type="SMART" id="SM00704"/>
    </source>
</evidence>
<dbReference type="OrthoDB" id="9795032at2"/>
<keyword evidence="4" id="KW-0411">Iron-sulfur</keyword>
<comment type="caution">
    <text evidence="6">The sequence shown here is derived from an EMBL/GenBank/DDBJ whole genome shotgun (WGS) entry which is preliminary data.</text>
</comment>
<dbReference type="InterPro" id="IPR052950">
    <property type="entry name" value="CISD"/>
</dbReference>
<evidence type="ECO:0000256" key="4">
    <source>
        <dbReference type="ARBA" id="ARBA00023014"/>
    </source>
</evidence>
<reference evidence="6 7" key="1">
    <citation type="submission" date="2018-04" db="EMBL/GenBank/DDBJ databases">
        <title>Genomic Encyclopedia of Type Strains, Phase IV (KMG-IV): sequencing the most valuable type-strain genomes for metagenomic binning, comparative biology and taxonomic classification.</title>
        <authorList>
            <person name="Goeker M."/>
        </authorList>
    </citation>
    <scope>NUCLEOTIDE SEQUENCE [LARGE SCALE GENOMIC DNA]</scope>
    <source>
        <strain evidence="6 7">DSM 104150</strain>
    </source>
</reference>
<dbReference type="EMBL" id="QICN01000016">
    <property type="protein sequence ID" value="PXV63633.1"/>
    <property type="molecule type" value="Genomic_DNA"/>
</dbReference>
<accession>A0A318DZJ0</accession>
<dbReference type="InterPro" id="IPR018967">
    <property type="entry name" value="FeS-contain_CDGSH-typ"/>
</dbReference>
<dbReference type="SMART" id="SM00704">
    <property type="entry name" value="ZnF_CDGSH"/>
    <property type="match status" value="2"/>
</dbReference>
<evidence type="ECO:0000256" key="3">
    <source>
        <dbReference type="ARBA" id="ARBA00023004"/>
    </source>
</evidence>
<evidence type="ECO:0000313" key="7">
    <source>
        <dbReference type="Proteomes" id="UP000248330"/>
    </source>
</evidence>
<dbReference type="Pfam" id="PF09360">
    <property type="entry name" value="zf-CDGSH"/>
    <property type="match status" value="1"/>
</dbReference>
<dbReference type="AlphaFoldDB" id="A0A318DZJ0"/>
<dbReference type="GO" id="GO:0005737">
    <property type="term" value="C:cytoplasm"/>
    <property type="evidence" value="ECO:0007669"/>
    <property type="project" value="UniProtKB-ARBA"/>
</dbReference>
<dbReference type="Gene3D" id="3.40.5.90">
    <property type="entry name" value="CDGSH iron-sulfur domain, mitoNEET-type"/>
    <property type="match status" value="2"/>
</dbReference>
<keyword evidence="1" id="KW-0001">2Fe-2S</keyword>